<evidence type="ECO:0000313" key="2">
    <source>
        <dbReference type="Proteomes" id="UP000198736"/>
    </source>
</evidence>
<accession>A0A0S4LVK5</accession>
<organism evidence="1 2">
    <name type="scientific">Candidatus Nitrospira nitrificans</name>
    <dbReference type="NCBI Taxonomy" id="1742973"/>
    <lineage>
        <taxon>Bacteria</taxon>
        <taxon>Pseudomonadati</taxon>
        <taxon>Nitrospirota</taxon>
        <taxon>Nitrospiria</taxon>
        <taxon>Nitrospirales</taxon>
        <taxon>Nitrospiraceae</taxon>
        <taxon>Nitrospira</taxon>
    </lineage>
</organism>
<protein>
    <submittedName>
        <fullName evidence="1">Uncharacterized protein</fullName>
    </submittedName>
</protein>
<name>A0A0S4LVK5_9BACT</name>
<sequence length="61" mass="7053">MALRRIVLNSTQSCRRKTLRSHIQDLTVRHNPQGWYLSRGLNHHGRSNGLYLYVGPNLPIS</sequence>
<evidence type="ECO:0000313" key="1">
    <source>
        <dbReference type="EMBL" id="CUS39979.1"/>
    </source>
</evidence>
<dbReference type="EMBL" id="CZPZ01000036">
    <property type="protein sequence ID" value="CUS39979.1"/>
    <property type="molecule type" value="Genomic_DNA"/>
</dbReference>
<dbReference type="STRING" id="1742973.COMA2_90158"/>
<proteinExistence type="predicted"/>
<dbReference type="AlphaFoldDB" id="A0A0S4LVK5"/>
<dbReference type="Proteomes" id="UP000198736">
    <property type="component" value="Unassembled WGS sequence"/>
</dbReference>
<reference evidence="2" key="1">
    <citation type="submission" date="2015-10" db="EMBL/GenBank/DDBJ databases">
        <authorList>
            <person name="Luecker S."/>
            <person name="Luecker S."/>
        </authorList>
    </citation>
    <scope>NUCLEOTIDE SEQUENCE [LARGE SCALE GENOMIC DNA]</scope>
</reference>
<keyword evidence="2" id="KW-1185">Reference proteome</keyword>
<gene>
    <name evidence="1" type="ORF">COMA2_90158</name>
</gene>